<evidence type="ECO:0000256" key="6">
    <source>
        <dbReference type="ARBA" id="ARBA00022692"/>
    </source>
</evidence>
<dbReference type="InterPro" id="IPR003660">
    <property type="entry name" value="HAMP_dom"/>
</dbReference>
<dbReference type="InterPro" id="IPR036097">
    <property type="entry name" value="HisK_dim/P_sf"/>
</dbReference>
<evidence type="ECO:0000313" key="15">
    <source>
        <dbReference type="Proteomes" id="UP000603904"/>
    </source>
</evidence>
<keyword evidence="9" id="KW-0902">Two-component regulatory system</keyword>
<dbReference type="InterPro" id="IPR003661">
    <property type="entry name" value="HisK_dim/P_dom"/>
</dbReference>
<dbReference type="Gene3D" id="1.10.287.130">
    <property type="match status" value="1"/>
</dbReference>
<dbReference type="PANTHER" id="PTHR45436">
    <property type="entry name" value="SENSOR HISTIDINE KINASE YKOH"/>
    <property type="match status" value="1"/>
</dbReference>
<dbReference type="Gene3D" id="3.30.565.10">
    <property type="entry name" value="Histidine kinase-like ATPase, C-terminal domain"/>
    <property type="match status" value="1"/>
</dbReference>
<dbReference type="InterPro" id="IPR004358">
    <property type="entry name" value="Sig_transdc_His_kin-like_C"/>
</dbReference>
<name>A0ABQ4GAA8_9ACTN</name>
<dbReference type="PROSITE" id="PS50109">
    <property type="entry name" value="HIS_KIN"/>
    <property type="match status" value="1"/>
</dbReference>
<comment type="subcellular location">
    <subcellularLocation>
        <location evidence="2">Cell membrane</location>
    </subcellularLocation>
</comment>
<dbReference type="Proteomes" id="UP000603904">
    <property type="component" value="Unassembled WGS sequence"/>
</dbReference>
<accession>A0ABQ4GAA8</accession>
<feature type="transmembrane region" description="Helical" evidence="11">
    <location>
        <begin position="12"/>
        <end position="35"/>
    </location>
</feature>
<dbReference type="InterPro" id="IPR050428">
    <property type="entry name" value="TCS_sensor_his_kinase"/>
</dbReference>
<keyword evidence="10 11" id="KW-0472">Membrane</keyword>
<feature type="domain" description="HAMP" evidence="13">
    <location>
        <begin position="178"/>
        <end position="231"/>
    </location>
</feature>
<keyword evidence="8 11" id="KW-1133">Transmembrane helix</keyword>
<keyword evidence="7" id="KW-0418">Kinase</keyword>
<gene>
    <name evidence="14" type="ORF">Mco01_70080</name>
</gene>
<reference evidence="14 15" key="1">
    <citation type="submission" date="2021-01" db="EMBL/GenBank/DDBJ databases">
        <title>Whole genome shotgun sequence of Microbispora corallina NBRC 16416.</title>
        <authorList>
            <person name="Komaki H."/>
            <person name="Tamura T."/>
        </authorList>
    </citation>
    <scope>NUCLEOTIDE SEQUENCE [LARGE SCALE GENOMIC DNA]</scope>
    <source>
        <strain evidence="14 15">NBRC 16416</strain>
    </source>
</reference>
<dbReference type="PROSITE" id="PS50885">
    <property type="entry name" value="HAMP"/>
    <property type="match status" value="1"/>
</dbReference>
<dbReference type="SMART" id="SM00387">
    <property type="entry name" value="HATPase_c"/>
    <property type="match status" value="1"/>
</dbReference>
<keyword evidence="5" id="KW-0808">Transferase</keyword>
<sequence length="454" mass="49010">MSAGRLPITTRITLFTSAVAAVLSALLAISLMIAVDRFTAANLRAEVAAAGGRVALQVERGRLDFPLADRPHRNIQVVDAQGRIIATTPALQGKPVMWRFVPDGRRAATSVVCGGTFPRGECDIVVAQRAHRQGGDWVVYSASPFVPPWRNVRLIAAVIGGAVLLVVVVTCLGRRTAAASLRPVTAIQTELDVINLTSPGQRVPVPPSRDEIQHLAESVNRTLERLETAMRQQRRFASDASHELRTPLAAMRAQVEDVLLAGESREVVAVARSLLPSLDRLQAITTDLLTLSRLDARAPADHRPIDLAELVDEELDQRGPAKNVVRRLDHGTEILGDRLQLSRLFGNLLDNAERHAATTIVVTVRAEPADPGHPHGSAVAEVLDDGPGVPRDQREVVFQRFTRLDTARSRDVGGTGLGLPIAREIAKCHGGTLAIEDSPSGARFVLRLPLRTGE</sequence>
<evidence type="ECO:0000313" key="14">
    <source>
        <dbReference type="EMBL" id="GIH44008.1"/>
    </source>
</evidence>
<keyword evidence="15" id="KW-1185">Reference proteome</keyword>
<evidence type="ECO:0000256" key="11">
    <source>
        <dbReference type="SAM" id="Phobius"/>
    </source>
</evidence>
<evidence type="ECO:0000259" key="13">
    <source>
        <dbReference type="PROSITE" id="PS50885"/>
    </source>
</evidence>
<dbReference type="CDD" id="cd00082">
    <property type="entry name" value="HisKA"/>
    <property type="match status" value="1"/>
</dbReference>
<dbReference type="PRINTS" id="PR00344">
    <property type="entry name" value="BCTRLSENSOR"/>
</dbReference>
<evidence type="ECO:0000256" key="5">
    <source>
        <dbReference type="ARBA" id="ARBA00022679"/>
    </source>
</evidence>
<evidence type="ECO:0000256" key="9">
    <source>
        <dbReference type="ARBA" id="ARBA00023012"/>
    </source>
</evidence>
<evidence type="ECO:0000256" key="7">
    <source>
        <dbReference type="ARBA" id="ARBA00022777"/>
    </source>
</evidence>
<proteinExistence type="predicted"/>
<dbReference type="EMBL" id="BOOC01000050">
    <property type="protein sequence ID" value="GIH44008.1"/>
    <property type="molecule type" value="Genomic_DNA"/>
</dbReference>
<dbReference type="EC" id="2.7.13.3" evidence="3"/>
<dbReference type="RefSeq" id="WP_204061044.1">
    <property type="nucleotide sequence ID" value="NZ_BAAAGP010000040.1"/>
</dbReference>
<keyword evidence="4" id="KW-0597">Phosphoprotein</keyword>
<feature type="transmembrane region" description="Helical" evidence="11">
    <location>
        <begin position="154"/>
        <end position="173"/>
    </location>
</feature>
<organism evidence="14 15">
    <name type="scientific">Microbispora corallina</name>
    <dbReference type="NCBI Taxonomy" id="83302"/>
    <lineage>
        <taxon>Bacteria</taxon>
        <taxon>Bacillati</taxon>
        <taxon>Actinomycetota</taxon>
        <taxon>Actinomycetes</taxon>
        <taxon>Streptosporangiales</taxon>
        <taxon>Streptosporangiaceae</taxon>
        <taxon>Microbispora</taxon>
    </lineage>
</organism>
<evidence type="ECO:0000259" key="12">
    <source>
        <dbReference type="PROSITE" id="PS50109"/>
    </source>
</evidence>
<dbReference type="InterPro" id="IPR003594">
    <property type="entry name" value="HATPase_dom"/>
</dbReference>
<dbReference type="SUPFAM" id="SSF47384">
    <property type="entry name" value="Homodimeric domain of signal transducing histidine kinase"/>
    <property type="match status" value="1"/>
</dbReference>
<dbReference type="PANTHER" id="PTHR45436:SF5">
    <property type="entry name" value="SENSOR HISTIDINE KINASE TRCS"/>
    <property type="match status" value="1"/>
</dbReference>
<dbReference type="SUPFAM" id="SSF55874">
    <property type="entry name" value="ATPase domain of HSP90 chaperone/DNA topoisomerase II/histidine kinase"/>
    <property type="match status" value="1"/>
</dbReference>
<evidence type="ECO:0000256" key="8">
    <source>
        <dbReference type="ARBA" id="ARBA00022989"/>
    </source>
</evidence>
<dbReference type="InterPro" id="IPR005467">
    <property type="entry name" value="His_kinase_dom"/>
</dbReference>
<evidence type="ECO:0000256" key="2">
    <source>
        <dbReference type="ARBA" id="ARBA00004236"/>
    </source>
</evidence>
<dbReference type="InterPro" id="IPR036890">
    <property type="entry name" value="HATPase_C_sf"/>
</dbReference>
<comment type="caution">
    <text evidence="14">The sequence shown here is derived from an EMBL/GenBank/DDBJ whole genome shotgun (WGS) entry which is preliminary data.</text>
</comment>
<dbReference type="Pfam" id="PF02518">
    <property type="entry name" value="HATPase_c"/>
    <property type="match status" value="1"/>
</dbReference>
<keyword evidence="6 11" id="KW-0812">Transmembrane</keyword>
<evidence type="ECO:0000256" key="3">
    <source>
        <dbReference type="ARBA" id="ARBA00012438"/>
    </source>
</evidence>
<comment type="catalytic activity">
    <reaction evidence="1">
        <text>ATP + protein L-histidine = ADP + protein N-phospho-L-histidine.</text>
        <dbReference type="EC" id="2.7.13.3"/>
    </reaction>
</comment>
<dbReference type="CDD" id="cd00075">
    <property type="entry name" value="HATPase"/>
    <property type="match status" value="1"/>
</dbReference>
<dbReference type="Pfam" id="PF00512">
    <property type="entry name" value="HisKA"/>
    <property type="match status" value="1"/>
</dbReference>
<evidence type="ECO:0000256" key="4">
    <source>
        <dbReference type="ARBA" id="ARBA00022553"/>
    </source>
</evidence>
<evidence type="ECO:0000256" key="10">
    <source>
        <dbReference type="ARBA" id="ARBA00023136"/>
    </source>
</evidence>
<dbReference type="SMART" id="SM00388">
    <property type="entry name" value="HisKA"/>
    <property type="match status" value="1"/>
</dbReference>
<evidence type="ECO:0000256" key="1">
    <source>
        <dbReference type="ARBA" id="ARBA00000085"/>
    </source>
</evidence>
<dbReference type="SMART" id="SM00304">
    <property type="entry name" value="HAMP"/>
    <property type="match status" value="1"/>
</dbReference>
<protein>
    <recommendedName>
        <fullName evidence="3">histidine kinase</fullName>
        <ecNumber evidence="3">2.7.13.3</ecNumber>
    </recommendedName>
</protein>
<feature type="domain" description="Histidine kinase" evidence="12">
    <location>
        <begin position="239"/>
        <end position="452"/>
    </location>
</feature>